<protein>
    <submittedName>
        <fullName evidence="1">Uncharacterized protein</fullName>
    </submittedName>
</protein>
<proteinExistence type="predicted"/>
<evidence type="ECO:0000313" key="2">
    <source>
        <dbReference type="Proteomes" id="UP001305414"/>
    </source>
</evidence>
<accession>A0AAN7Z3B8</accession>
<evidence type="ECO:0000313" key="1">
    <source>
        <dbReference type="EMBL" id="KAK5635375.1"/>
    </source>
</evidence>
<sequence length="150" mass="16496">MNVDGNFSGGCGINGNRSITDTFSRKVKELQDAVLNSSSNVLKVSQSSITASRPLSNGWSYRGWLRITTIPPVVVGPASSAVTLISSVLRPNQVPYRRSIETYSLDVESPPCSVICLHSLTTRWSIAIFKQIFRCSKGVIVNFEFKQLEL</sequence>
<organism evidence="1 2">
    <name type="scientific">Xylaria bambusicola</name>
    <dbReference type="NCBI Taxonomy" id="326684"/>
    <lineage>
        <taxon>Eukaryota</taxon>
        <taxon>Fungi</taxon>
        <taxon>Dikarya</taxon>
        <taxon>Ascomycota</taxon>
        <taxon>Pezizomycotina</taxon>
        <taxon>Sordariomycetes</taxon>
        <taxon>Xylariomycetidae</taxon>
        <taxon>Xylariales</taxon>
        <taxon>Xylariaceae</taxon>
        <taxon>Xylaria</taxon>
    </lineage>
</organism>
<reference evidence="1 2" key="1">
    <citation type="submission" date="2023-10" db="EMBL/GenBank/DDBJ databases">
        <title>Draft genome sequence of Xylaria bambusicola isolate GMP-LS, the root and basal stem rot pathogen of sugarcane in Indonesia.</title>
        <authorList>
            <person name="Selvaraj P."/>
            <person name="Muralishankar V."/>
            <person name="Muruganantham S."/>
            <person name="Sp S."/>
            <person name="Haryani S."/>
            <person name="Lau K.J.X."/>
            <person name="Naqvi N.I."/>
        </authorList>
    </citation>
    <scope>NUCLEOTIDE SEQUENCE [LARGE SCALE GENOMIC DNA]</scope>
    <source>
        <strain evidence="1">GMP-LS</strain>
    </source>
</reference>
<name>A0AAN7Z3B8_9PEZI</name>
<dbReference type="EMBL" id="JAWHQM010000052">
    <property type="protein sequence ID" value="KAK5635375.1"/>
    <property type="molecule type" value="Genomic_DNA"/>
</dbReference>
<dbReference type="AlphaFoldDB" id="A0AAN7Z3B8"/>
<dbReference type="Proteomes" id="UP001305414">
    <property type="component" value="Unassembled WGS sequence"/>
</dbReference>
<comment type="caution">
    <text evidence="1">The sequence shown here is derived from an EMBL/GenBank/DDBJ whole genome shotgun (WGS) entry which is preliminary data.</text>
</comment>
<keyword evidence="2" id="KW-1185">Reference proteome</keyword>
<gene>
    <name evidence="1" type="ORF">RRF57_011086</name>
</gene>